<evidence type="ECO:0000256" key="2">
    <source>
        <dbReference type="SAM" id="SignalP"/>
    </source>
</evidence>
<sequence>MGCFPAKVIMATILVAVFLLVGGIHIPPTSASLPYGGRKSLSLDGSTMTVPKLQGNSEGLNITSKKMVYFRNLRGGEPAPPTPVRNPSHSPSPGLR</sequence>
<dbReference type="AlphaFoldDB" id="A0A5N6RPD0"/>
<feature type="chain" id="PRO_5024410679" evidence="2">
    <location>
        <begin position="32"/>
        <end position="96"/>
    </location>
</feature>
<protein>
    <submittedName>
        <fullName evidence="3">Uncharacterized protein</fullName>
    </submittedName>
</protein>
<proteinExistence type="predicted"/>
<reference evidence="3 4" key="1">
    <citation type="submission" date="2019-06" db="EMBL/GenBank/DDBJ databases">
        <title>A chromosomal-level reference genome of Carpinus fangiana (Coryloideae, Betulaceae).</title>
        <authorList>
            <person name="Yang X."/>
            <person name="Wang Z."/>
            <person name="Zhang L."/>
            <person name="Hao G."/>
            <person name="Liu J."/>
            <person name="Yang Y."/>
        </authorList>
    </citation>
    <scope>NUCLEOTIDE SEQUENCE [LARGE SCALE GENOMIC DNA]</scope>
    <source>
        <strain evidence="3">Cfa_2016G</strain>
        <tissue evidence="3">Leaf</tissue>
    </source>
</reference>
<gene>
    <name evidence="3" type="ORF">FH972_019185</name>
</gene>
<feature type="signal peptide" evidence="2">
    <location>
        <begin position="1"/>
        <end position="31"/>
    </location>
</feature>
<evidence type="ECO:0000313" key="3">
    <source>
        <dbReference type="EMBL" id="KAE8124286.1"/>
    </source>
</evidence>
<keyword evidence="2" id="KW-0732">Signal</keyword>
<organism evidence="3 4">
    <name type="scientific">Carpinus fangiana</name>
    <dbReference type="NCBI Taxonomy" id="176857"/>
    <lineage>
        <taxon>Eukaryota</taxon>
        <taxon>Viridiplantae</taxon>
        <taxon>Streptophyta</taxon>
        <taxon>Embryophyta</taxon>
        <taxon>Tracheophyta</taxon>
        <taxon>Spermatophyta</taxon>
        <taxon>Magnoliopsida</taxon>
        <taxon>eudicotyledons</taxon>
        <taxon>Gunneridae</taxon>
        <taxon>Pentapetalae</taxon>
        <taxon>rosids</taxon>
        <taxon>fabids</taxon>
        <taxon>Fagales</taxon>
        <taxon>Betulaceae</taxon>
        <taxon>Carpinus</taxon>
    </lineage>
</organism>
<dbReference type="EMBL" id="CM017328">
    <property type="protein sequence ID" value="KAE8124286.1"/>
    <property type="molecule type" value="Genomic_DNA"/>
</dbReference>
<feature type="compositionally biased region" description="Polar residues" evidence="1">
    <location>
        <begin position="85"/>
        <end position="96"/>
    </location>
</feature>
<accession>A0A5N6RPD0</accession>
<evidence type="ECO:0000313" key="4">
    <source>
        <dbReference type="Proteomes" id="UP000327013"/>
    </source>
</evidence>
<dbReference type="Proteomes" id="UP000327013">
    <property type="component" value="Chromosome 8"/>
</dbReference>
<feature type="region of interest" description="Disordered" evidence="1">
    <location>
        <begin position="73"/>
        <end position="96"/>
    </location>
</feature>
<evidence type="ECO:0000256" key="1">
    <source>
        <dbReference type="SAM" id="MobiDB-lite"/>
    </source>
</evidence>
<keyword evidence="4" id="KW-1185">Reference proteome</keyword>
<name>A0A5N6RPD0_9ROSI</name>
<dbReference type="OrthoDB" id="1641969at2759"/>